<feature type="non-terminal residue" evidence="3">
    <location>
        <position position="1"/>
    </location>
</feature>
<organism evidence="3 4">
    <name type="scientific">Streptosporangium algeriense</name>
    <dbReference type="NCBI Taxonomy" id="1682748"/>
    <lineage>
        <taxon>Bacteria</taxon>
        <taxon>Bacillati</taxon>
        <taxon>Actinomycetota</taxon>
        <taxon>Actinomycetes</taxon>
        <taxon>Streptosporangiales</taxon>
        <taxon>Streptosporangiaceae</taxon>
        <taxon>Streptosporangium</taxon>
    </lineage>
</organism>
<name>A0ABW3DTY1_9ACTN</name>
<comment type="caution">
    <text evidence="3">The sequence shown here is derived from an EMBL/GenBank/DDBJ whole genome shotgun (WGS) entry which is preliminary data.</text>
</comment>
<evidence type="ECO:0000313" key="4">
    <source>
        <dbReference type="Proteomes" id="UP001597024"/>
    </source>
</evidence>
<dbReference type="InterPro" id="IPR036874">
    <property type="entry name" value="Carbonic_anhydrase_sf"/>
</dbReference>
<protein>
    <submittedName>
        <fullName evidence="3">Carbonic anhydrase</fullName>
    </submittedName>
</protein>
<accession>A0ABW3DTY1</accession>
<dbReference type="EMBL" id="JBHTHX010000547">
    <property type="protein sequence ID" value="MFD0886220.1"/>
    <property type="molecule type" value="Genomic_DNA"/>
</dbReference>
<comment type="function">
    <text evidence="2">Catalyzes the reversible hydration of carbon dioxide to form bicarbonate.</text>
</comment>
<proteinExistence type="inferred from homology"/>
<sequence length="102" mass="10942">GGERAAGLPSLGRWLRHGDHSLARFLSDPGGESGEGALDRLCRTNVIQQLENLRTIPRVGELVGRGRLELVGLYFDIPAARVHVLGQPPPAGPAPDLVDRHP</sequence>
<evidence type="ECO:0000256" key="2">
    <source>
        <dbReference type="ARBA" id="ARBA00024993"/>
    </source>
</evidence>
<gene>
    <name evidence="3" type="ORF">ACFQ08_16870</name>
</gene>
<dbReference type="SUPFAM" id="SSF53056">
    <property type="entry name" value="beta-carbonic anhydrase, cab"/>
    <property type="match status" value="1"/>
</dbReference>
<dbReference type="Proteomes" id="UP001597024">
    <property type="component" value="Unassembled WGS sequence"/>
</dbReference>
<evidence type="ECO:0000256" key="1">
    <source>
        <dbReference type="ARBA" id="ARBA00006217"/>
    </source>
</evidence>
<dbReference type="InterPro" id="IPR001765">
    <property type="entry name" value="Carbonic_anhydrase"/>
</dbReference>
<evidence type="ECO:0000313" key="3">
    <source>
        <dbReference type="EMBL" id="MFD0886220.1"/>
    </source>
</evidence>
<comment type="similarity">
    <text evidence="1">Belongs to the beta-class carbonic anhydrase family.</text>
</comment>
<reference evidence="4" key="1">
    <citation type="journal article" date="2019" name="Int. J. Syst. Evol. Microbiol.">
        <title>The Global Catalogue of Microorganisms (GCM) 10K type strain sequencing project: providing services to taxonomists for standard genome sequencing and annotation.</title>
        <authorList>
            <consortium name="The Broad Institute Genomics Platform"/>
            <consortium name="The Broad Institute Genome Sequencing Center for Infectious Disease"/>
            <person name="Wu L."/>
            <person name="Ma J."/>
        </authorList>
    </citation>
    <scope>NUCLEOTIDE SEQUENCE [LARGE SCALE GENOMIC DNA]</scope>
    <source>
        <strain evidence="4">CCUG 62974</strain>
    </source>
</reference>
<dbReference type="Pfam" id="PF00484">
    <property type="entry name" value="Pro_CA"/>
    <property type="match status" value="1"/>
</dbReference>
<dbReference type="Gene3D" id="3.40.1050.10">
    <property type="entry name" value="Carbonic anhydrase"/>
    <property type="match status" value="1"/>
</dbReference>
<keyword evidence="4" id="KW-1185">Reference proteome</keyword>